<dbReference type="PROSITE" id="PS50181">
    <property type="entry name" value="FBOX"/>
    <property type="match status" value="1"/>
</dbReference>
<dbReference type="InterPro" id="IPR001810">
    <property type="entry name" value="F-box_dom"/>
</dbReference>
<name>A0A8H3FCX5_9LECA</name>
<reference evidence="2" key="1">
    <citation type="submission" date="2021-03" db="EMBL/GenBank/DDBJ databases">
        <authorList>
            <person name="Tagirdzhanova G."/>
        </authorList>
    </citation>
    <scope>NUCLEOTIDE SEQUENCE</scope>
</reference>
<accession>A0A8H3FCX5</accession>
<comment type="caution">
    <text evidence="2">The sequence shown here is derived from an EMBL/GenBank/DDBJ whole genome shotgun (WGS) entry which is preliminary data.</text>
</comment>
<dbReference type="Pfam" id="PF12937">
    <property type="entry name" value="F-box-like"/>
    <property type="match status" value="1"/>
</dbReference>
<dbReference type="SUPFAM" id="SSF81383">
    <property type="entry name" value="F-box domain"/>
    <property type="match status" value="1"/>
</dbReference>
<evidence type="ECO:0000259" key="1">
    <source>
        <dbReference type="PROSITE" id="PS50181"/>
    </source>
</evidence>
<dbReference type="InterPro" id="IPR036047">
    <property type="entry name" value="F-box-like_dom_sf"/>
</dbReference>
<dbReference type="EMBL" id="CAJPDT010000030">
    <property type="protein sequence ID" value="CAF9922234.1"/>
    <property type="molecule type" value="Genomic_DNA"/>
</dbReference>
<proteinExistence type="predicted"/>
<dbReference type="InterPro" id="IPR032675">
    <property type="entry name" value="LRR_dom_sf"/>
</dbReference>
<gene>
    <name evidence="2" type="ORF">IMSHALPRED_005631</name>
</gene>
<dbReference type="Proteomes" id="UP000664534">
    <property type="component" value="Unassembled WGS sequence"/>
</dbReference>
<feature type="domain" description="F-box" evidence="1">
    <location>
        <begin position="18"/>
        <end position="73"/>
    </location>
</feature>
<protein>
    <recommendedName>
        <fullName evidence="1">F-box domain-containing protein</fullName>
    </recommendedName>
</protein>
<keyword evidence="3" id="KW-1185">Reference proteome</keyword>
<evidence type="ECO:0000313" key="3">
    <source>
        <dbReference type="Proteomes" id="UP000664534"/>
    </source>
</evidence>
<sequence>MLSIVRFPRRRNPEHRGTCFISILPDEVLGEILAYLPPRTDLYSEPEYEDCPPISLVCKHWERVYDATLYRRIRFVEYPAWQTRRTSKVVKILQQQADLRKHVRDVSVEIWHPSEATCRTIANFIESCQATRTVSLHLGWSATVWPIIEAIEMLPRLESLRLSGYDSGPSLQMILGRFNKQTLKVVELFRYGLGRNDSPRAPWHPVEPPSQDAIDTCSLLARSHATAMTSVDLRDPSTSPQCTETFLRWPLTLVRLSLSQLTHSAYWSQYTLDAVETILSIHRESLQHIMVGIIPRKCTEGDPYRWSGIPNFSKFRRLRELHLSAYNLLAEKPSEAAVKLAAPVLRQLAMTFCTEDQHSESSLDFREDEVLWMADFASQISNAETKSNLEGVFVDFNPDWETSSLYSNKHMPWPWEHVEEAKQKLSQWNINMTHSKPGCTRDEWDQRVMENRRAEEARIGLLRIDRCLESRESIGAAEDV</sequence>
<dbReference type="AlphaFoldDB" id="A0A8H3FCX5"/>
<organism evidence="2 3">
    <name type="scientific">Imshaugia aleurites</name>
    <dbReference type="NCBI Taxonomy" id="172621"/>
    <lineage>
        <taxon>Eukaryota</taxon>
        <taxon>Fungi</taxon>
        <taxon>Dikarya</taxon>
        <taxon>Ascomycota</taxon>
        <taxon>Pezizomycotina</taxon>
        <taxon>Lecanoromycetes</taxon>
        <taxon>OSLEUM clade</taxon>
        <taxon>Lecanoromycetidae</taxon>
        <taxon>Lecanorales</taxon>
        <taxon>Lecanorineae</taxon>
        <taxon>Parmeliaceae</taxon>
        <taxon>Imshaugia</taxon>
    </lineage>
</organism>
<dbReference type="Gene3D" id="3.80.10.10">
    <property type="entry name" value="Ribonuclease Inhibitor"/>
    <property type="match status" value="1"/>
</dbReference>
<dbReference type="OrthoDB" id="3463436at2759"/>
<evidence type="ECO:0000313" key="2">
    <source>
        <dbReference type="EMBL" id="CAF9922234.1"/>
    </source>
</evidence>